<name>A0ABQ5FGV1_9ASTR</name>
<dbReference type="Proteomes" id="UP001151760">
    <property type="component" value="Unassembled WGS sequence"/>
</dbReference>
<dbReference type="EMBL" id="BQNB010017357">
    <property type="protein sequence ID" value="GJT62224.1"/>
    <property type="molecule type" value="Genomic_DNA"/>
</dbReference>
<evidence type="ECO:0000313" key="2">
    <source>
        <dbReference type="Proteomes" id="UP001151760"/>
    </source>
</evidence>
<organism evidence="1 2">
    <name type="scientific">Tanacetum coccineum</name>
    <dbReference type="NCBI Taxonomy" id="301880"/>
    <lineage>
        <taxon>Eukaryota</taxon>
        <taxon>Viridiplantae</taxon>
        <taxon>Streptophyta</taxon>
        <taxon>Embryophyta</taxon>
        <taxon>Tracheophyta</taxon>
        <taxon>Spermatophyta</taxon>
        <taxon>Magnoliopsida</taxon>
        <taxon>eudicotyledons</taxon>
        <taxon>Gunneridae</taxon>
        <taxon>Pentapetalae</taxon>
        <taxon>asterids</taxon>
        <taxon>campanulids</taxon>
        <taxon>Asterales</taxon>
        <taxon>Asteraceae</taxon>
        <taxon>Asteroideae</taxon>
        <taxon>Anthemideae</taxon>
        <taxon>Anthemidinae</taxon>
        <taxon>Tanacetum</taxon>
    </lineage>
</organism>
<comment type="caution">
    <text evidence="1">The sequence shown here is derived from an EMBL/GenBank/DDBJ whole genome shotgun (WGS) entry which is preliminary data.</text>
</comment>
<accession>A0ABQ5FGV1</accession>
<protein>
    <submittedName>
        <fullName evidence="1">Uncharacterized protein</fullName>
    </submittedName>
</protein>
<reference evidence="1" key="2">
    <citation type="submission" date="2022-01" db="EMBL/GenBank/DDBJ databases">
        <authorList>
            <person name="Yamashiro T."/>
            <person name="Shiraishi A."/>
            <person name="Satake H."/>
            <person name="Nakayama K."/>
        </authorList>
    </citation>
    <scope>NUCLEOTIDE SEQUENCE</scope>
</reference>
<evidence type="ECO:0000313" key="1">
    <source>
        <dbReference type="EMBL" id="GJT62224.1"/>
    </source>
</evidence>
<keyword evidence="2" id="KW-1185">Reference proteome</keyword>
<gene>
    <name evidence="1" type="ORF">Tco_1005757</name>
</gene>
<proteinExistence type="predicted"/>
<reference evidence="1" key="1">
    <citation type="journal article" date="2022" name="Int. J. Mol. Sci.">
        <title>Draft Genome of Tanacetum Coccineum: Genomic Comparison of Closely Related Tanacetum-Family Plants.</title>
        <authorList>
            <person name="Yamashiro T."/>
            <person name="Shiraishi A."/>
            <person name="Nakayama K."/>
            <person name="Satake H."/>
        </authorList>
    </citation>
    <scope>NUCLEOTIDE SEQUENCE</scope>
</reference>
<sequence length="191" mass="19997">MKCLQLPEYAAAFGAVISLANDKCIKSGLVVGIDHGKSRRGLADIAAYDPFMEASIADIMNSLRLEGLSAKTLKTSLSESLNVVHDRVQKLKEGAISYRTSISDAMGALVDPLSSKNLIGEASTLEVPATTAATTTLSISVTAASASSIPPISVADYDVLDAGIQGEVPHSTMVICEKETLETTPERPTTS</sequence>